<accession>A0A1M5RM45</accession>
<proteinExistence type="predicted"/>
<dbReference type="Proteomes" id="UP000184047">
    <property type="component" value="Unassembled WGS sequence"/>
</dbReference>
<sequence length="133" mass="15415">MIFENDTLKYSGLNDKNNMIENESLFPSVINSYGVTAFLIKSLEKIKNNAKCDILKNVIDTYINEYILNIREYHGQKTISPGNRDTEISIENSSFTLYAKTAYYKVLKEEEYLNKLLSTLEKTGQERNDLQKI</sequence>
<dbReference type="STRING" id="421058.SAMN05421866_2436"/>
<dbReference type="eggNOG" id="ENOG502ZZSD">
    <property type="taxonomic scope" value="Bacteria"/>
</dbReference>
<evidence type="ECO:0000313" key="1">
    <source>
        <dbReference type="EMBL" id="SHH27186.1"/>
    </source>
</evidence>
<evidence type="ECO:0000313" key="2">
    <source>
        <dbReference type="Proteomes" id="UP000184047"/>
    </source>
</evidence>
<gene>
    <name evidence="1" type="ORF">SAMN05421866_2436</name>
</gene>
<dbReference type="OrthoDB" id="1268678at2"/>
<dbReference type="EMBL" id="FQWT01000003">
    <property type="protein sequence ID" value="SHH27186.1"/>
    <property type="molecule type" value="Genomic_DNA"/>
</dbReference>
<reference evidence="2" key="1">
    <citation type="submission" date="2016-11" db="EMBL/GenBank/DDBJ databases">
        <authorList>
            <person name="Varghese N."/>
            <person name="Submissions S."/>
        </authorList>
    </citation>
    <scope>NUCLEOTIDE SEQUENCE [LARGE SCALE GENOMIC DNA]</scope>
    <source>
        <strain evidence="2">DSM 19055</strain>
    </source>
</reference>
<keyword evidence="2" id="KW-1185">Reference proteome</keyword>
<name>A0A1M5RM45_9FLAO</name>
<organism evidence="1 2">
    <name type="scientific">Chryseobacterium oranimense</name>
    <dbReference type="NCBI Taxonomy" id="421058"/>
    <lineage>
        <taxon>Bacteria</taxon>
        <taxon>Pseudomonadati</taxon>
        <taxon>Bacteroidota</taxon>
        <taxon>Flavobacteriia</taxon>
        <taxon>Flavobacteriales</taxon>
        <taxon>Weeksellaceae</taxon>
        <taxon>Chryseobacterium group</taxon>
        <taxon>Chryseobacterium</taxon>
    </lineage>
</organism>
<dbReference type="RefSeq" id="WP_040995198.1">
    <property type="nucleotide sequence ID" value="NZ_FQWT01000003.1"/>
</dbReference>
<protein>
    <submittedName>
        <fullName evidence="1">Uncharacterized protein</fullName>
    </submittedName>
</protein>
<dbReference type="AlphaFoldDB" id="A0A1M5RM45"/>